<dbReference type="PANTHER" id="PTHR30237:SF6">
    <property type="entry name" value="CARBOXYPEPTIDASE YOCD-RELATED"/>
    <property type="match status" value="1"/>
</dbReference>
<dbReference type="Gene3D" id="3.50.30.60">
    <property type="entry name" value="LD-carboxypeptidase A C-terminal domain-like"/>
    <property type="match status" value="1"/>
</dbReference>
<dbReference type="Proteomes" id="UP000230484">
    <property type="component" value="Unassembled WGS sequence"/>
</dbReference>
<reference evidence="3" key="1">
    <citation type="submission" date="2017-09" db="EMBL/GenBank/DDBJ databases">
        <title>Depth-based differentiation of microbial function through sediment-hosted aquifers and enrichment of novel symbionts in the deep terrestrial subsurface.</title>
        <authorList>
            <person name="Probst A.J."/>
            <person name="Ladd B."/>
            <person name="Jarett J.K."/>
            <person name="Geller-Mcgrath D.E."/>
            <person name="Sieber C.M.K."/>
            <person name="Emerson J.B."/>
            <person name="Anantharaman K."/>
            <person name="Thomas B.C."/>
            <person name="Malmstrom R."/>
            <person name="Stieglmeier M."/>
            <person name="Klingl A."/>
            <person name="Woyke T."/>
            <person name="Ryan C.M."/>
            <person name="Banfield J.F."/>
        </authorList>
    </citation>
    <scope>NUCLEOTIDE SEQUENCE [LARGE SCALE GENOMIC DNA]</scope>
</reference>
<dbReference type="InterPro" id="IPR027461">
    <property type="entry name" value="Carboxypeptidase_A_C_sf"/>
</dbReference>
<feature type="domain" description="LD-carboxypeptidase C-terminal" evidence="1">
    <location>
        <begin position="3"/>
        <end position="78"/>
    </location>
</feature>
<dbReference type="InterPro" id="IPR003507">
    <property type="entry name" value="S66_fam"/>
</dbReference>
<dbReference type="InterPro" id="IPR040921">
    <property type="entry name" value="Peptidase_S66C"/>
</dbReference>
<feature type="non-terminal residue" evidence="2">
    <location>
        <position position="1"/>
    </location>
</feature>
<dbReference type="PANTHER" id="PTHR30237">
    <property type="entry name" value="MURAMOYLTETRAPEPTIDE CARBOXYPEPTIDASE"/>
    <property type="match status" value="1"/>
</dbReference>
<organism evidence="2 3">
    <name type="scientific">Candidatus Woesebacteria bacterium CG_4_9_14_3_um_filter_39_10</name>
    <dbReference type="NCBI Taxonomy" id="1975056"/>
    <lineage>
        <taxon>Bacteria</taxon>
        <taxon>Candidatus Woeseibacteriota</taxon>
    </lineage>
</organism>
<evidence type="ECO:0000313" key="3">
    <source>
        <dbReference type="Proteomes" id="UP000230484"/>
    </source>
</evidence>
<dbReference type="GO" id="GO:0004180">
    <property type="term" value="F:carboxypeptidase activity"/>
    <property type="evidence" value="ECO:0007669"/>
    <property type="project" value="UniProtKB-KW"/>
</dbReference>
<dbReference type="EMBL" id="PFWW01000041">
    <property type="protein sequence ID" value="PJA42680.1"/>
    <property type="molecule type" value="Genomic_DNA"/>
</dbReference>
<protein>
    <submittedName>
        <fullName evidence="2">LD-carboxypeptidase</fullName>
    </submittedName>
</protein>
<keyword evidence="2" id="KW-0645">Protease</keyword>
<gene>
    <name evidence="2" type="ORF">CO176_01930</name>
</gene>
<proteinExistence type="predicted"/>
<evidence type="ECO:0000259" key="1">
    <source>
        <dbReference type="Pfam" id="PF17676"/>
    </source>
</evidence>
<keyword evidence="2" id="KW-0121">Carboxypeptidase</keyword>
<sequence>KSSDFDRNLQSLIHLPDFSEVKGIVIGRFQKESEITNGLLTQIIKTKRELNNIPVLANIDFGHTSPIISFPVGGTCKVEATSESQSLRIIEH</sequence>
<evidence type="ECO:0000313" key="2">
    <source>
        <dbReference type="EMBL" id="PJA42680.1"/>
    </source>
</evidence>
<accession>A0A2M7X940</accession>
<comment type="caution">
    <text evidence="2">The sequence shown here is derived from an EMBL/GenBank/DDBJ whole genome shotgun (WGS) entry which is preliminary data.</text>
</comment>
<dbReference type="SUPFAM" id="SSF141986">
    <property type="entry name" value="LD-carboxypeptidase A C-terminal domain-like"/>
    <property type="match status" value="1"/>
</dbReference>
<name>A0A2M7X940_9BACT</name>
<dbReference type="Pfam" id="PF17676">
    <property type="entry name" value="Peptidase_S66C"/>
    <property type="match status" value="1"/>
</dbReference>
<dbReference type="AlphaFoldDB" id="A0A2M7X940"/>
<keyword evidence="2" id="KW-0378">Hydrolase</keyword>